<reference evidence="4" key="1">
    <citation type="journal article" date="2019" name="Int. J. Syst. Evol. Microbiol.">
        <title>The Global Catalogue of Microorganisms (GCM) 10K type strain sequencing project: providing services to taxonomists for standard genome sequencing and annotation.</title>
        <authorList>
            <consortium name="The Broad Institute Genomics Platform"/>
            <consortium name="The Broad Institute Genome Sequencing Center for Infectious Disease"/>
            <person name="Wu L."/>
            <person name="Ma J."/>
        </authorList>
    </citation>
    <scope>NUCLEOTIDE SEQUENCE [LARGE SCALE GENOMIC DNA]</scope>
    <source>
        <strain evidence="4">KCTC 52438</strain>
    </source>
</reference>
<organism evidence="3 4">
    <name type="scientific">Litoribrevibacter euphylliae</name>
    <dbReference type="NCBI Taxonomy" id="1834034"/>
    <lineage>
        <taxon>Bacteria</taxon>
        <taxon>Pseudomonadati</taxon>
        <taxon>Pseudomonadota</taxon>
        <taxon>Gammaproteobacteria</taxon>
        <taxon>Oceanospirillales</taxon>
        <taxon>Oceanospirillaceae</taxon>
        <taxon>Litoribrevibacter</taxon>
    </lineage>
</organism>
<dbReference type="NCBIfam" id="TIGR03546">
    <property type="entry name" value="TIGR03546 family protein"/>
    <property type="match status" value="1"/>
</dbReference>
<accession>A0ABV7HGN9</accession>
<feature type="domain" description="DUF2062" evidence="2">
    <location>
        <begin position="7"/>
        <end position="140"/>
    </location>
</feature>
<dbReference type="InterPro" id="IPR018639">
    <property type="entry name" value="DUF2062"/>
</dbReference>
<keyword evidence="4" id="KW-1185">Reference proteome</keyword>
<keyword evidence="1" id="KW-0812">Transmembrane</keyword>
<gene>
    <name evidence="3" type="ORF">ACFOEK_05685</name>
</gene>
<proteinExistence type="predicted"/>
<evidence type="ECO:0000313" key="3">
    <source>
        <dbReference type="EMBL" id="MFC3150507.1"/>
    </source>
</evidence>
<evidence type="ECO:0000259" key="2">
    <source>
        <dbReference type="Pfam" id="PF09835"/>
    </source>
</evidence>
<keyword evidence="1" id="KW-0472">Membrane</keyword>
<sequence>MLTIFAKLLKLLNSDQNPGHLALAVCFGLAMGLMPGFSAFLLILIVLICIFKANLTLFFLIWGLFEGVAYVFDPVLHQLGYALLTSDGLHSLWAGLIQSSFWKLTAFNNSLVMGALVSILVLWVPMYLLSYWLVKSYRNKIKTYVEKFKITQLVKGSKFYKVYQSLASE</sequence>
<feature type="transmembrane region" description="Helical" evidence="1">
    <location>
        <begin position="111"/>
        <end position="134"/>
    </location>
</feature>
<dbReference type="EMBL" id="JBHRSZ010000002">
    <property type="protein sequence ID" value="MFC3150507.1"/>
    <property type="molecule type" value="Genomic_DNA"/>
</dbReference>
<dbReference type="RefSeq" id="WP_386717420.1">
    <property type="nucleotide sequence ID" value="NZ_JBHRSZ010000002.1"/>
</dbReference>
<evidence type="ECO:0000313" key="4">
    <source>
        <dbReference type="Proteomes" id="UP001595476"/>
    </source>
</evidence>
<keyword evidence="1" id="KW-1133">Transmembrane helix</keyword>
<dbReference type="InterPro" id="IPR019935">
    <property type="entry name" value="CHP03546"/>
</dbReference>
<comment type="caution">
    <text evidence="3">The sequence shown here is derived from an EMBL/GenBank/DDBJ whole genome shotgun (WGS) entry which is preliminary data.</text>
</comment>
<evidence type="ECO:0000256" key="1">
    <source>
        <dbReference type="SAM" id="Phobius"/>
    </source>
</evidence>
<feature type="transmembrane region" description="Helical" evidence="1">
    <location>
        <begin position="20"/>
        <end position="48"/>
    </location>
</feature>
<protein>
    <submittedName>
        <fullName evidence="3">TIGR03546 family protein</fullName>
    </submittedName>
</protein>
<feature type="transmembrane region" description="Helical" evidence="1">
    <location>
        <begin position="55"/>
        <end position="72"/>
    </location>
</feature>
<name>A0ABV7HGN9_9GAMM</name>
<dbReference type="Pfam" id="PF09835">
    <property type="entry name" value="DUF2062"/>
    <property type="match status" value="1"/>
</dbReference>
<dbReference type="Proteomes" id="UP001595476">
    <property type="component" value="Unassembled WGS sequence"/>
</dbReference>